<dbReference type="AlphaFoldDB" id="A0A2M8KCD3"/>
<dbReference type="Gene3D" id="3.40.50.2000">
    <property type="entry name" value="Glycogen Phosphorylase B"/>
    <property type="match status" value="2"/>
</dbReference>
<comment type="caution">
    <text evidence="4">The sequence shown here is derived from an EMBL/GenBank/DDBJ whole genome shotgun (WGS) entry which is preliminary data.</text>
</comment>
<evidence type="ECO:0008006" key="6">
    <source>
        <dbReference type="Google" id="ProtNLM"/>
    </source>
</evidence>
<feature type="domain" description="Glycosyl transferase family 1" evidence="2">
    <location>
        <begin position="204"/>
        <end position="385"/>
    </location>
</feature>
<name>A0A2M8KCD3_9BACT</name>
<dbReference type="GO" id="GO:0009103">
    <property type="term" value="P:lipopolysaccharide biosynthetic process"/>
    <property type="evidence" value="ECO:0007669"/>
    <property type="project" value="TreeGrafter"/>
</dbReference>
<dbReference type="CDD" id="cd03809">
    <property type="entry name" value="GT4_MtfB-like"/>
    <property type="match status" value="1"/>
</dbReference>
<dbReference type="Pfam" id="PF13439">
    <property type="entry name" value="Glyco_transf_4"/>
    <property type="match status" value="1"/>
</dbReference>
<dbReference type="PANTHER" id="PTHR46401:SF2">
    <property type="entry name" value="GLYCOSYLTRANSFERASE WBBK-RELATED"/>
    <property type="match status" value="1"/>
</dbReference>
<organism evidence="4 5">
    <name type="scientific">Candidatus Portnoybacteria bacterium CG10_big_fil_rev_8_21_14_0_10_38_18</name>
    <dbReference type="NCBI Taxonomy" id="1974813"/>
    <lineage>
        <taxon>Bacteria</taxon>
        <taxon>Candidatus Portnoyibacteriota</taxon>
    </lineage>
</organism>
<keyword evidence="1" id="KW-0808">Transferase</keyword>
<dbReference type="InterPro" id="IPR001296">
    <property type="entry name" value="Glyco_trans_1"/>
</dbReference>
<dbReference type="EMBL" id="PFDX01000012">
    <property type="protein sequence ID" value="PJE57578.1"/>
    <property type="molecule type" value="Genomic_DNA"/>
</dbReference>
<evidence type="ECO:0000259" key="2">
    <source>
        <dbReference type="Pfam" id="PF00534"/>
    </source>
</evidence>
<dbReference type="Proteomes" id="UP000231648">
    <property type="component" value="Unassembled WGS sequence"/>
</dbReference>
<evidence type="ECO:0000313" key="4">
    <source>
        <dbReference type="EMBL" id="PJE57578.1"/>
    </source>
</evidence>
<gene>
    <name evidence="4" type="ORF">COU82_00985</name>
</gene>
<dbReference type="InterPro" id="IPR028098">
    <property type="entry name" value="Glyco_trans_4-like_N"/>
</dbReference>
<proteinExistence type="predicted"/>
<dbReference type="SUPFAM" id="SSF53756">
    <property type="entry name" value="UDP-Glycosyltransferase/glycogen phosphorylase"/>
    <property type="match status" value="1"/>
</dbReference>
<reference evidence="5" key="1">
    <citation type="submission" date="2017-09" db="EMBL/GenBank/DDBJ databases">
        <title>Depth-based differentiation of microbial function through sediment-hosted aquifers and enrichment of novel symbionts in the deep terrestrial subsurface.</title>
        <authorList>
            <person name="Probst A.J."/>
            <person name="Ladd B."/>
            <person name="Jarett J.K."/>
            <person name="Geller-Mcgrath D.E."/>
            <person name="Sieber C.M.K."/>
            <person name="Emerson J.B."/>
            <person name="Anantharaman K."/>
            <person name="Thomas B.C."/>
            <person name="Malmstrom R."/>
            <person name="Stieglmeier M."/>
            <person name="Klingl A."/>
            <person name="Woyke T."/>
            <person name="Ryan C.M."/>
            <person name="Banfield J.F."/>
        </authorList>
    </citation>
    <scope>NUCLEOTIDE SEQUENCE [LARGE SCALE GENOMIC DNA]</scope>
</reference>
<feature type="domain" description="Glycosyltransferase subfamily 4-like N-terminal" evidence="3">
    <location>
        <begin position="17"/>
        <end position="180"/>
    </location>
</feature>
<dbReference type="PANTHER" id="PTHR46401">
    <property type="entry name" value="GLYCOSYLTRANSFERASE WBBK-RELATED"/>
    <property type="match status" value="1"/>
</dbReference>
<protein>
    <recommendedName>
        <fullName evidence="6">Glycosyltransferase family 1 protein</fullName>
    </recommendedName>
</protein>
<accession>A0A2M8KCD3</accession>
<dbReference type="Pfam" id="PF00534">
    <property type="entry name" value="Glycos_transf_1"/>
    <property type="match status" value="1"/>
</dbReference>
<sequence>MRIGIDIRILAKGTRTGVENYTINLLSRLLPLDKSVKYRLFYNGFRKLKINYPWLKSSNVKIKSLRIPNRIFDLILRFFKFPQLDKILKGVDIFLSPHFLLAPTSGQAKNIIIFYDLSFVRFPEFFSLPKLLWHKFVYPQRQAQKADVIVAISESTRKDLVNLYQIDAEKIKVIYPGIDEKFRPINRNDPELLRVRKKYNLPIDERSFILYFGTIEPRKNILALIRAFEQIKEEKNLPPLQIQWRGFEGLVKKEEQGIDFSALKLVITGAKGWLYKEVFKKAENSSFGKDIIFTGYIDEEDKPYLYNLAEVFVYPSFFEGFGLPPLESMACGVPTVVSNNSSLPEVVREGAVMIDANNIDELSFAIRKILESRELRNYLAAKGLKRAKQFNWNKTAEEFLEIFKNYDKLTLPEGSAGKKNRH</sequence>
<evidence type="ECO:0000259" key="3">
    <source>
        <dbReference type="Pfam" id="PF13439"/>
    </source>
</evidence>
<evidence type="ECO:0000256" key="1">
    <source>
        <dbReference type="ARBA" id="ARBA00022679"/>
    </source>
</evidence>
<dbReference type="GO" id="GO:0016757">
    <property type="term" value="F:glycosyltransferase activity"/>
    <property type="evidence" value="ECO:0007669"/>
    <property type="project" value="InterPro"/>
</dbReference>
<evidence type="ECO:0000313" key="5">
    <source>
        <dbReference type="Proteomes" id="UP000231648"/>
    </source>
</evidence>